<evidence type="ECO:0000313" key="2">
    <source>
        <dbReference type="Proteomes" id="UP000469523"/>
    </source>
</evidence>
<proteinExistence type="predicted"/>
<keyword evidence="2" id="KW-1185">Reference proteome</keyword>
<dbReference type="Proteomes" id="UP000469523">
    <property type="component" value="Unassembled WGS sequence"/>
</dbReference>
<reference evidence="1 2" key="1">
    <citation type="submission" date="2019-09" db="EMBL/GenBank/DDBJ databases">
        <title>In-depth cultivation of the pig gut microbiome towards novel bacterial diversity and tailored functional studies.</title>
        <authorList>
            <person name="Wylensek D."/>
            <person name="Hitch T.C.A."/>
            <person name="Clavel T."/>
        </authorList>
    </citation>
    <scope>NUCLEOTIDE SEQUENCE [LARGE SCALE GENOMIC DNA]</scope>
    <source>
        <strain evidence="1 2">WCA3-693-APC-4?</strain>
    </source>
</reference>
<organism evidence="1 2">
    <name type="scientific">Tissierella pigra</name>
    <dbReference type="NCBI Taxonomy" id="2607614"/>
    <lineage>
        <taxon>Bacteria</taxon>
        <taxon>Bacillati</taxon>
        <taxon>Bacillota</taxon>
        <taxon>Tissierellia</taxon>
        <taxon>Tissierellales</taxon>
        <taxon>Tissierellaceae</taxon>
        <taxon>Tissierella</taxon>
    </lineage>
</organism>
<comment type="caution">
    <text evidence="1">The sequence shown here is derived from an EMBL/GenBank/DDBJ whole genome shotgun (WGS) entry which is preliminary data.</text>
</comment>
<dbReference type="Gene3D" id="1.10.10.2830">
    <property type="match status" value="1"/>
</dbReference>
<sequence length="108" mass="12284">MIREDLEDEDEKLKKLLATNFGRMKNDPNKQRKVAVQYVELCGLRHGQRGDYRQSALTQADIAQNLGISERALRELLEIERKLTPEIKELLDTGMISKTSITGGDIDV</sequence>
<dbReference type="RefSeq" id="WP_154439791.1">
    <property type="nucleotide sequence ID" value="NZ_VUNQ01000014.1"/>
</dbReference>
<dbReference type="EMBL" id="VUNQ01000014">
    <property type="protein sequence ID" value="MSU01377.1"/>
    <property type="molecule type" value="Genomic_DNA"/>
</dbReference>
<accession>A0A6N7XUC3</accession>
<gene>
    <name evidence="1" type="ORF">FYJ83_07845</name>
</gene>
<evidence type="ECO:0000313" key="1">
    <source>
        <dbReference type="EMBL" id="MSU01377.1"/>
    </source>
</evidence>
<name>A0A6N7XUC3_9FIRM</name>
<protein>
    <submittedName>
        <fullName evidence="1">Uncharacterized protein</fullName>
    </submittedName>
</protein>
<dbReference type="AlphaFoldDB" id="A0A6N7XUC3"/>